<evidence type="ECO:0000313" key="7">
    <source>
        <dbReference type="Proteomes" id="UP000011116"/>
    </source>
</evidence>
<feature type="domain" description="Pectinesterase inhibitor" evidence="5">
    <location>
        <begin position="36"/>
        <end position="196"/>
    </location>
</feature>
<proteinExistence type="inferred from homology"/>
<dbReference type="Gramene" id="HORVU.MOREX.r2.6HG0449280.1">
    <property type="protein sequence ID" value="HORVU.MOREX.r2.6HG0449280.1.CDS.1"/>
    <property type="gene ID" value="HORVU.MOREX.r2.6HG0449280"/>
</dbReference>
<dbReference type="SUPFAM" id="SSF101148">
    <property type="entry name" value="Plant invertase/pectin methylesterase inhibitor"/>
    <property type="match status" value="1"/>
</dbReference>
<dbReference type="KEGG" id="hvg:123406083"/>
<dbReference type="GeneID" id="123406083"/>
<keyword evidence="7" id="KW-1185">Reference proteome</keyword>
<evidence type="ECO:0000256" key="2">
    <source>
        <dbReference type="ARBA" id="ARBA00023157"/>
    </source>
</evidence>
<sequence length="202" mass="20919">MGFTARPAVCIFAVLFLAAAAAAQAQVEVEAPESCANPVSVEAACRGASDTHHGVDYEHCVRSLNADARSAEASGGSGIHGLAVLATRIAIDHAASTEAKIEDLAEIEAEDAGSDPARRARFDHCLEQYGGAADLLRDAVDNLQAKVYGLAMQQLMAALGASESCEDAWRGTPAHGVPVAAHDREYGRMAHIAIGFTHAAAA</sequence>
<dbReference type="InterPro" id="IPR035513">
    <property type="entry name" value="Invertase/methylesterase_inhib"/>
</dbReference>
<dbReference type="RefSeq" id="XP_044955509.1">
    <property type="nucleotide sequence ID" value="XM_045099574.1"/>
</dbReference>
<dbReference type="SMART" id="SM00856">
    <property type="entry name" value="PMEI"/>
    <property type="match status" value="1"/>
</dbReference>
<dbReference type="Pfam" id="PF04043">
    <property type="entry name" value="PMEI"/>
    <property type="match status" value="1"/>
</dbReference>
<dbReference type="OrthoDB" id="1915198at2759"/>
<dbReference type="InterPro" id="IPR006501">
    <property type="entry name" value="Pectinesterase_inhib_dom"/>
</dbReference>
<dbReference type="PANTHER" id="PTHR35357">
    <property type="entry name" value="OS02G0537100 PROTEIN"/>
    <property type="match status" value="1"/>
</dbReference>
<evidence type="ECO:0000256" key="3">
    <source>
        <dbReference type="ARBA" id="ARBA00038471"/>
    </source>
</evidence>
<dbReference type="InterPro" id="IPR034088">
    <property type="entry name" value="Pla_a_1-like"/>
</dbReference>
<dbReference type="SMR" id="A0A8I6Y8Y2"/>
<feature type="chain" id="PRO_5035234192" description="Pectinesterase inhibitor domain-containing protein" evidence="4">
    <location>
        <begin position="26"/>
        <end position="202"/>
    </location>
</feature>
<dbReference type="AlphaFoldDB" id="A0A8I6Y8Y2"/>
<feature type="signal peptide" evidence="4">
    <location>
        <begin position="1"/>
        <end position="25"/>
    </location>
</feature>
<dbReference type="Gramene" id="HORVU.MOREX.r3.6HG0540290.1">
    <property type="protein sequence ID" value="HORVU.MOREX.r3.6HG0540290.1.CDS1"/>
    <property type="gene ID" value="HORVU.MOREX.r3.6HG0540290"/>
</dbReference>
<reference evidence="6" key="2">
    <citation type="submission" date="2020-10" db="EMBL/GenBank/DDBJ databases">
        <authorList>
            <person name="Scholz U."/>
            <person name="Mascher M."/>
            <person name="Fiebig A."/>
        </authorList>
    </citation>
    <scope>NUCLEOTIDE SEQUENCE [LARGE SCALE GENOMIC DNA]</scope>
    <source>
        <strain evidence="6">cv. Morex</strain>
    </source>
</reference>
<keyword evidence="2" id="KW-1015">Disulfide bond</keyword>
<dbReference type="EnsemblPlants" id="HORVU.MOREX.r3.6HG0540290.1">
    <property type="protein sequence ID" value="HORVU.MOREX.r3.6HG0540290.1.CDS1"/>
    <property type="gene ID" value="HORVU.MOREX.r3.6HG0540290"/>
</dbReference>
<accession>A0A8I6Y8Y2</accession>
<reference evidence="6" key="3">
    <citation type="submission" date="2022-01" db="UniProtKB">
        <authorList>
            <consortium name="EnsemblPlants"/>
        </authorList>
    </citation>
    <scope>IDENTIFICATION</scope>
    <source>
        <strain evidence="6">subsp. vulgare</strain>
    </source>
</reference>
<dbReference type="GO" id="GO:0004857">
    <property type="term" value="F:enzyme inhibitor activity"/>
    <property type="evidence" value="ECO:0007669"/>
    <property type="project" value="InterPro"/>
</dbReference>
<protein>
    <recommendedName>
        <fullName evidence="5">Pectinesterase inhibitor domain-containing protein</fullName>
    </recommendedName>
</protein>
<dbReference type="Gene3D" id="1.20.140.40">
    <property type="entry name" value="Invertase/pectin methylesterase inhibitor family protein"/>
    <property type="match status" value="1"/>
</dbReference>
<gene>
    <name evidence="6" type="primary">LOC123406083</name>
</gene>
<dbReference type="FunFam" id="1.20.140.40:FF:000002">
    <property type="entry name" value="Putative invertase inhibitor"/>
    <property type="match status" value="1"/>
</dbReference>
<name>A0A8I6Y8Y2_HORVV</name>
<dbReference type="Proteomes" id="UP000011116">
    <property type="component" value="Chromosome 6H"/>
</dbReference>
<dbReference type="NCBIfam" id="TIGR01614">
    <property type="entry name" value="PME_inhib"/>
    <property type="match status" value="1"/>
</dbReference>
<comment type="similarity">
    <text evidence="3">Belongs to the PMEI family.</text>
</comment>
<keyword evidence="1 4" id="KW-0732">Signal</keyword>
<reference evidence="7" key="1">
    <citation type="journal article" date="2012" name="Nature">
        <title>A physical, genetic and functional sequence assembly of the barley genome.</title>
        <authorList>
            <consortium name="The International Barley Genome Sequencing Consortium"/>
            <person name="Mayer K.F."/>
            <person name="Waugh R."/>
            <person name="Brown J.W."/>
            <person name="Schulman A."/>
            <person name="Langridge P."/>
            <person name="Platzer M."/>
            <person name="Fincher G.B."/>
            <person name="Muehlbauer G.J."/>
            <person name="Sato K."/>
            <person name="Close T.J."/>
            <person name="Wise R.P."/>
            <person name="Stein N."/>
        </authorList>
    </citation>
    <scope>NUCLEOTIDE SEQUENCE [LARGE SCALE GENOMIC DNA]</scope>
    <source>
        <strain evidence="7">cv. Morex</strain>
    </source>
</reference>
<dbReference type="GO" id="GO:0005576">
    <property type="term" value="C:extracellular region"/>
    <property type="evidence" value="ECO:0007669"/>
    <property type="project" value="UniProtKB-ARBA"/>
</dbReference>
<organism evidence="6 7">
    <name type="scientific">Hordeum vulgare subsp. vulgare</name>
    <name type="common">Domesticated barley</name>
    <dbReference type="NCBI Taxonomy" id="112509"/>
    <lineage>
        <taxon>Eukaryota</taxon>
        <taxon>Viridiplantae</taxon>
        <taxon>Streptophyta</taxon>
        <taxon>Embryophyta</taxon>
        <taxon>Tracheophyta</taxon>
        <taxon>Spermatophyta</taxon>
        <taxon>Magnoliopsida</taxon>
        <taxon>Liliopsida</taxon>
        <taxon>Poales</taxon>
        <taxon>Poaceae</taxon>
        <taxon>BOP clade</taxon>
        <taxon>Pooideae</taxon>
        <taxon>Triticodae</taxon>
        <taxon>Triticeae</taxon>
        <taxon>Hordeinae</taxon>
        <taxon>Hordeum</taxon>
    </lineage>
</organism>
<evidence type="ECO:0000259" key="5">
    <source>
        <dbReference type="SMART" id="SM00856"/>
    </source>
</evidence>
<evidence type="ECO:0000256" key="4">
    <source>
        <dbReference type="SAM" id="SignalP"/>
    </source>
</evidence>
<dbReference type="CDD" id="cd15795">
    <property type="entry name" value="PMEI-Pla_a_1_like"/>
    <property type="match status" value="1"/>
</dbReference>
<evidence type="ECO:0000256" key="1">
    <source>
        <dbReference type="ARBA" id="ARBA00022729"/>
    </source>
</evidence>
<dbReference type="PANTHER" id="PTHR35357:SF25">
    <property type="entry name" value="OS02G0103300 PROTEIN"/>
    <property type="match status" value="1"/>
</dbReference>
<evidence type="ECO:0000313" key="6">
    <source>
        <dbReference type="EnsemblPlants" id="HORVU.MOREX.r3.6HG0540290.1.CDS1"/>
    </source>
</evidence>